<dbReference type="InterPro" id="IPR000477">
    <property type="entry name" value="RT_dom"/>
</dbReference>
<feature type="coiled-coil region" evidence="4">
    <location>
        <begin position="1461"/>
        <end position="1488"/>
    </location>
</feature>
<dbReference type="SUPFAM" id="SSF54236">
    <property type="entry name" value="Ubiquitin-like"/>
    <property type="match status" value="1"/>
</dbReference>
<evidence type="ECO:0000256" key="2">
    <source>
        <dbReference type="ARBA" id="ARBA00022840"/>
    </source>
</evidence>
<dbReference type="PROSITE" id="PS50878">
    <property type="entry name" value="RT_POL"/>
    <property type="match status" value="1"/>
</dbReference>
<feature type="domain" description="PI3K-RBD" evidence="8">
    <location>
        <begin position="1338"/>
        <end position="1426"/>
    </location>
</feature>
<keyword evidence="1" id="KW-0547">Nucleotide-binding</keyword>
<dbReference type="InterPro" id="IPR000341">
    <property type="entry name" value="PI3K_Ras-bd_dom"/>
</dbReference>
<gene>
    <name evidence="10" type="ORF">GEV33_010933</name>
</gene>
<dbReference type="EMBL" id="JABDTM020026492">
    <property type="protein sequence ID" value="KAH0811858.1"/>
    <property type="molecule type" value="Genomic_DNA"/>
</dbReference>
<dbReference type="PROSITE" id="PS51545">
    <property type="entry name" value="PIK_HELICAL"/>
    <property type="match status" value="1"/>
</dbReference>
<dbReference type="InterPro" id="IPR029071">
    <property type="entry name" value="Ubiquitin-like_domsf"/>
</dbReference>
<evidence type="ECO:0000256" key="3">
    <source>
        <dbReference type="PROSITE-ProRule" id="PRU00880"/>
    </source>
</evidence>
<dbReference type="GO" id="GO:0071897">
    <property type="term" value="P:DNA biosynthetic process"/>
    <property type="evidence" value="ECO:0007669"/>
    <property type="project" value="UniProtKB-ARBA"/>
</dbReference>
<feature type="domain" description="Reverse transcriptase" evidence="6">
    <location>
        <begin position="548"/>
        <end position="823"/>
    </location>
</feature>
<dbReference type="Pfam" id="PF00078">
    <property type="entry name" value="RVT_1"/>
    <property type="match status" value="1"/>
</dbReference>
<evidence type="ECO:0000259" key="7">
    <source>
        <dbReference type="PROSITE" id="PS51545"/>
    </source>
</evidence>
<feature type="region of interest" description="Disordered" evidence="5">
    <location>
        <begin position="971"/>
        <end position="1027"/>
    </location>
</feature>
<sequence>MTVQDLIDTNLATRSQRSLRCNGTCCVYDKTHNFLIGCEVQYVDSRATEIPQSSANFQSISLLLSHKDTRLIPSIHEEYCFSWTITRTHPSQRESTSRLHTPVLSPVLQDRYAIGYARGLLGLVWVKGMLDEEIFYDSLEEDDGQDFFSCPVGDLSETVPLYSGETPKDQIITQAAKKKPEKPSKPIPCPHRRKKSYLEMYYDKVSRKECKNDTNGSNTSRAVCDKLSPKRESDLDVDLNSIQSRSHTDTESDQDDFYEKFLAAETDKSSVSLLEDGKIRPKTKFSSQSVTERRFYLGPFAENNSDKLELLKKRQSYGTKMSMKNRIQIDELKSLRKIKNSRVNDTLEQIIERQLPKICSNDVTKAFINKVDEILKQKISAQLSLLDLLSLIYCGAQTVVQLCRNNNVPVYSQADIPEQFPRDAQAQKKLYKVSPTIFTRLLFQKQELKTEWNIPSREKQEKLESAWSQFWGEGGKFTMEAASSFISAEEARVGTVSMTDREITLSDLRKALKEKKNWSRPGVDGVQTFWYKKFPSVQEHLVKKINETMANPELMPEFFTLGFTELFPKSEDTTSPSNYRPIAYLPAIYKIITRCIYEKIFAHYQTHRILADEQSGGRRGCFGVRKNLVVDCVAMEQESVRGCYVDFCKAFDMVPHLWISTLLRIYGVDPVLVNFLEMAMKKWKTRLYLKPDVLTNSIAFRRGVFQGDSMSVILYWTAVNPLSFALKTTNLGLTFPNGGRISHMLYMDDLKLYASDFTTLKKMIEVVREFSNATSMKINYDKTQVFSIPSTKIDSLRLEDEVELEDKVELKYCLEKTYLGYEQNPKLENDKIRSVKVKKYSDKCEKINTTEISDEDKAKVKMILAMKGICSTFGLLHWNRFDKELLEMKIKKKSMPGENDRREDIYLRHDYDLEKMRKQFSVDSDLKMMANEPTDYERQYQEDLERAQALSLESLALEQFKNKRMQELDNSIKNKNVSVLRTSSMNETDSKQNNSRPRPGTSSSNLTSSLIAPPPQSVKKNASSYDSPDLISFTNLPTSTNKMIELCNRQNNNSISPFAGGAPVLQHYRPYSPQATPYLPSFSSAQPRHQVWYRPPVANNGNYSPSSNLGAPVNMPAPIFQATSNFNKTAPSALVQVPALPPKNQVLTPPPLVVPSSRSPVAVKLPKRPAGQDLIDLAHVDDSSSVRVSILQEFDPILSSGEYSAALRTVSPECPIDDCASVCGSVYDDYDPYDIYTGSGANSMSDPLYAAVVKSEAMPQSPPPLPPRDHIDRRVAVTKLNLLDTVVKIEDKNATRDSDLKAFYSMVKRIRNQHHYNHPDTNMGLVISPMVNYPYREGTSIKLCVYPDFEGADITKPVNFTCDVNCSIEHVTLQLTCDLEAPSKDRYTLKVWGCNEYLAPSSFLSQYEYVHNCIKLEEDIKLTLIPDSKVDKSFARTDDSRDRDLTFEDIVPVDTTVHISYDQLVILLETIESEMKKLNEAAVQIEKCSSPTSMPSLQPLKVIQSVKCVIKLMGNLCTLDLSMAVEELQRVCKLFLSFREVSAYCGEGRSLRVDFQKSSLSETIANICNQIREATRNLIEMYSQTFNVDFEMKRPLEGPAPVKNVPEISDMLVIRMCAIYRPHVDWKHDSFMVAAQIYHGTRPVGHPALSTPCVKTEMDHLWPARIIFNNWFPMEVPINSLARESRLMLVIYGRTLDSSEGNDGQSDPKYKQEEIGWAAVQFFNYEGVMVQGNVILSIWPPETQFLHGAPPPFGTQPILDHPMMDIQISGLPKAEFPKVPPDLFNNVERGDFESLDQSMQQQLIDICEQDMLYKLPPEIREVLWEKRHYLYHIPEALPKVLLAAHSWEYLCLPDLHGMLHAWDSLEPIQALQLLLPTFPDLEVRKLAIKWISKLSNDELIDYIPQLVVALRHETYENSSLAEFLLDRALCSPRFAHHLFWLLSHTLPGSNPQNSFAELSEREEITISEVRHHRRMKLMLRALLAVCGEALRASFLSQQLLVKVSPVALAESRS</sequence>
<comment type="caution">
    <text evidence="10">The sequence shown here is derived from an EMBL/GenBank/DDBJ whole genome shotgun (WGS) entry which is preliminary data.</text>
</comment>
<dbReference type="InterPro" id="IPR001263">
    <property type="entry name" value="PI3K_accessory_dom"/>
</dbReference>
<evidence type="ECO:0000259" key="9">
    <source>
        <dbReference type="PROSITE" id="PS51547"/>
    </source>
</evidence>
<dbReference type="PANTHER" id="PTHR35450">
    <property type="entry name" value="REVERSE TRANSCRIPTASE DOMAIN-CONTAINING PROTEIN"/>
    <property type="match status" value="1"/>
</dbReference>
<dbReference type="Pfam" id="PF00613">
    <property type="entry name" value="PI3Ka"/>
    <property type="match status" value="1"/>
</dbReference>
<dbReference type="InterPro" id="IPR002420">
    <property type="entry name" value="PI3K-type_C2_dom"/>
</dbReference>
<dbReference type="PROSITE" id="PS00018">
    <property type="entry name" value="EF_HAND_1"/>
    <property type="match status" value="1"/>
</dbReference>
<evidence type="ECO:0000259" key="8">
    <source>
        <dbReference type="PROSITE" id="PS51546"/>
    </source>
</evidence>
<reference evidence="10" key="2">
    <citation type="submission" date="2021-08" db="EMBL/GenBank/DDBJ databases">
        <authorList>
            <person name="Eriksson T."/>
        </authorList>
    </citation>
    <scope>NUCLEOTIDE SEQUENCE</scope>
    <source>
        <strain evidence="10">Stoneville</strain>
        <tissue evidence="10">Whole head</tissue>
    </source>
</reference>
<dbReference type="Pfam" id="PF00792">
    <property type="entry name" value="PI3K_C2"/>
    <property type="match status" value="1"/>
</dbReference>
<evidence type="ECO:0000256" key="5">
    <source>
        <dbReference type="SAM" id="MobiDB-lite"/>
    </source>
</evidence>
<organism evidence="10 11">
    <name type="scientific">Tenebrio molitor</name>
    <name type="common">Yellow mealworm beetle</name>
    <dbReference type="NCBI Taxonomy" id="7067"/>
    <lineage>
        <taxon>Eukaryota</taxon>
        <taxon>Metazoa</taxon>
        <taxon>Ecdysozoa</taxon>
        <taxon>Arthropoda</taxon>
        <taxon>Hexapoda</taxon>
        <taxon>Insecta</taxon>
        <taxon>Pterygota</taxon>
        <taxon>Neoptera</taxon>
        <taxon>Endopterygota</taxon>
        <taxon>Coleoptera</taxon>
        <taxon>Polyphaga</taxon>
        <taxon>Cucujiformia</taxon>
        <taxon>Tenebrionidae</taxon>
        <taxon>Tenebrio</taxon>
    </lineage>
</organism>
<dbReference type="SUPFAM" id="SSF49562">
    <property type="entry name" value="C2 domain (Calcium/lipid-binding domain, CaLB)"/>
    <property type="match status" value="1"/>
</dbReference>
<dbReference type="Pfam" id="PF00794">
    <property type="entry name" value="PI3K_rbd"/>
    <property type="match status" value="1"/>
</dbReference>
<feature type="domain" description="PIK helical" evidence="7">
    <location>
        <begin position="1789"/>
        <end position="1965"/>
    </location>
</feature>
<feature type="domain" description="C2 PI3K-type" evidence="9">
    <location>
        <begin position="1608"/>
        <end position="1777"/>
    </location>
</feature>
<name>A0A8J6HCA9_TENMO</name>
<feature type="compositionally biased region" description="Polar residues" evidence="5">
    <location>
        <begin position="973"/>
        <end position="1010"/>
    </location>
</feature>
<evidence type="ECO:0000313" key="10">
    <source>
        <dbReference type="EMBL" id="KAH0811858.1"/>
    </source>
</evidence>
<dbReference type="CDD" id="cd01650">
    <property type="entry name" value="RT_nLTR_like"/>
    <property type="match status" value="1"/>
</dbReference>
<evidence type="ECO:0000259" key="6">
    <source>
        <dbReference type="PROSITE" id="PS50878"/>
    </source>
</evidence>
<comment type="similarity">
    <text evidence="3">Belongs to the PI3/PI4-kinase family.</text>
</comment>
<feature type="region of interest" description="Disordered" evidence="5">
    <location>
        <begin position="234"/>
        <end position="254"/>
    </location>
</feature>
<dbReference type="SMART" id="SM00145">
    <property type="entry name" value="PI3Ka"/>
    <property type="match status" value="1"/>
</dbReference>
<dbReference type="PANTHER" id="PTHR35450:SF2">
    <property type="entry name" value="REVERSE TRANSCRIPTASE DOMAIN-CONTAINING PROTEIN"/>
    <property type="match status" value="1"/>
</dbReference>
<dbReference type="SUPFAM" id="SSF48371">
    <property type="entry name" value="ARM repeat"/>
    <property type="match status" value="1"/>
</dbReference>
<dbReference type="SUPFAM" id="SSF56672">
    <property type="entry name" value="DNA/RNA polymerases"/>
    <property type="match status" value="1"/>
</dbReference>
<dbReference type="SMART" id="SM00144">
    <property type="entry name" value="PI3K_rbd"/>
    <property type="match status" value="1"/>
</dbReference>
<keyword evidence="2" id="KW-0067">ATP-binding</keyword>
<dbReference type="InterPro" id="IPR018247">
    <property type="entry name" value="EF_Hand_1_Ca_BS"/>
</dbReference>
<dbReference type="PROSITE" id="PS51546">
    <property type="entry name" value="PI3K_RBD"/>
    <property type="match status" value="1"/>
</dbReference>
<dbReference type="FunFam" id="1.25.40.70:FF:000014">
    <property type="entry name" value="Phosphatidylinositol-4-phosphate 3-kinase C2 domain-containing subunit beta"/>
    <property type="match status" value="1"/>
</dbReference>
<dbReference type="GO" id="GO:0005524">
    <property type="term" value="F:ATP binding"/>
    <property type="evidence" value="ECO:0007669"/>
    <property type="project" value="UniProtKB-KW"/>
</dbReference>
<dbReference type="InterPro" id="IPR035892">
    <property type="entry name" value="C2_domain_sf"/>
</dbReference>
<evidence type="ECO:0000313" key="11">
    <source>
        <dbReference type="Proteomes" id="UP000719412"/>
    </source>
</evidence>
<accession>A0A8J6HCA9</accession>
<dbReference type="Gene3D" id="3.10.20.770">
    <property type="match status" value="1"/>
</dbReference>
<dbReference type="Gene3D" id="2.60.40.150">
    <property type="entry name" value="C2 domain"/>
    <property type="match status" value="1"/>
</dbReference>
<dbReference type="Gene3D" id="1.25.40.70">
    <property type="entry name" value="Phosphatidylinositol 3-kinase, accessory domain (PIK)"/>
    <property type="match status" value="1"/>
</dbReference>
<dbReference type="InterPro" id="IPR016024">
    <property type="entry name" value="ARM-type_fold"/>
</dbReference>
<reference evidence="10" key="1">
    <citation type="journal article" date="2020" name="J Insects Food Feed">
        <title>The yellow mealworm (Tenebrio molitor) genome: a resource for the emerging insects as food and feed industry.</title>
        <authorList>
            <person name="Eriksson T."/>
            <person name="Andere A."/>
            <person name="Kelstrup H."/>
            <person name="Emery V."/>
            <person name="Picard C."/>
        </authorList>
    </citation>
    <scope>NUCLEOTIDE SEQUENCE</scope>
    <source>
        <strain evidence="10">Stoneville</strain>
        <tissue evidence="10">Whole head</tissue>
    </source>
</reference>
<evidence type="ECO:0000256" key="4">
    <source>
        <dbReference type="SAM" id="Coils"/>
    </source>
</evidence>
<feature type="compositionally biased region" description="Polar residues" evidence="5">
    <location>
        <begin position="1018"/>
        <end position="1027"/>
    </location>
</feature>
<evidence type="ECO:0000256" key="1">
    <source>
        <dbReference type="ARBA" id="ARBA00022741"/>
    </source>
</evidence>
<dbReference type="CDD" id="cd08380">
    <property type="entry name" value="C2_PI3K_like"/>
    <property type="match status" value="1"/>
</dbReference>
<protein>
    <submittedName>
        <fullName evidence="10">Uncharacterized protein</fullName>
    </submittedName>
</protein>
<keyword evidence="4" id="KW-0175">Coiled coil</keyword>
<dbReference type="Proteomes" id="UP000719412">
    <property type="component" value="Unassembled WGS sequence"/>
</dbReference>
<dbReference type="PROSITE" id="PS51547">
    <property type="entry name" value="C2_PI3K"/>
    <property type="match status" value="1"/>
</dbReference>
<proteinExistence type="inferred from homology"/>
<keyword evidence="11" id="KW-1185">Reference proteome</keyword>
<dbReference type="InterPro" id="IPR043502">
    <property type="entry name" value="DNA/RNA_pol_sf"/>
</dbReference>
<dbReference type="InterPro" id="IPR042236">
    <property type="entry name" value="PI3K_accessory_sf"/>
</dbReference>